<dbReference type="InterPro" id="IPR027417">
    <property type="entry name" value="P-loop_NTPase"/>
</dbReference>
<feature type="region of interest" description="Disordered" evidence="1">
    <location>
        <begin position="1"/>
        <end position="29"/>
    </location>
</feature>
<evidence type="ECO:0000256" key="1">
    <source>
        <dbReference type="SAM" id="MobiDB-lite"/>
    </source>
</evidence>
<dbReference type="EMBL" id="AP019377">
    <property type="protein sequence ID" value="BBH95735.1"/>
    <property type="molecule type" value="Genomic_DNA"/>
</dbReference>
<sequence length="307" mass="33586">MAELDRLNNNKKKSSSSHDSDTDTVKLPALRPQAAAAVVSSKKAEVQVTNKTELSQQDNEEHIETISTVELPDTPVPVPASQAEGDRVPASAKSRQARELLNIQVVRERCRQLCASIFFREGSTIRCLGFTSAIAGEGKTLLALTTASVLASDSGRPVTLLECTWERPQLQALFDLPRRQGLAEWLRGECSEEAIRYRVTPELTVIPAGDAAGQAMRWIRQLIERQLLSRLSLPEELIILDLPPVVTTGYGALAASLADTLILVVHAGATSEVLVSEACAQLKDLPVQGILLNQIESRIPRWIRQML</sequence>
<reference evidence="2" key="1">
    <citation type="submission" date="2018-12" db="EMBL/GenBank/DDBJ databases">
        <title>Novel natural products biosynthetic potential of the class Ktedonobacteria.</title>
        <authorList>
            <person name="Zheng Y."/>
            <person name="Saitou A."/>
            <person name="Wang C.M."/>
            <person name="Toyoda A."/>
            <person name="Minakuchi Y."/>
            <person name="Sekiguchi Y."/>
            <person name="Ueda K."/>
            <person name="Takano H."/>
            <person name="Sakai Y."/>
            <person name="Yokota A."/>
            <person name="Yabe S."/>
        </authorList>
    </citation>
    <scope>NUCLEOTIDE SEQUENCE</scope>
    <source>
        <strain evidence="2">A3-2</strain>
    </source>
</reference>
<dbReference type="GO" id="GO:0004713">
    <property type="term" value="F:protein tyrosine kinase activity"/>
    <property type="evidence" value="ECO:0007669"/>
    <property type="project" value="TreeGrafter"/>
</dbReference>
<dbReference type="PANTHER" id="PTHR32309:SF13">
    <property type="entry name" value="FERRIC ENTEROBACTIN TRANSPORT PROTEIN FEPE"/>
    <property type="match status" value="1"/>
</dbReference>
<dbReference type="Gene3D" id="3.40.50.300">
    <property type="entry name" value="P-loop containing nucleotide triphosphate hydrolases"/>
    <property type="match status" value="1"/>
</dbReference>
<accession>A0A455T8Q1</accession>
<feature type="region of interest" description="Disordered" evidence="1">
    <location>
        <begin position="71"/>
        <end position="93"/>
    </location>
</feature>
<dbReference type="SUPFAM" id="SSF52540">
    <property type="entry name" value="P-loop containing nucleoside triphosphate hydrolases"/>
    <property type="match status" value="1"/>
</dbReference>
<evidence type="ECO:0008006" key="3">
    <source>
        <dbReference type="Google" id="ProtNLM"/>
    </source>
</evidence>
<dbReference type="AlphaFoldDB" id="A0A455T8Q1"/>
<protein>
    <recommendedName>
        <fullName evidence="3">CobQ/CobB/MinD/ParA nucleotide binding domain-containing protein</fullName>
    </recommendedName>
</protein>
<gene>
    <name evidence="2" type="ORF">KTA_39340</name>
</gene>
<dbReference type="InterPro" id="IPR050445">
    <property type="entry name" value="Bact_polysacc_biosynth/exp"/>
</dbReference>
<organism evidence="2">
    <name type="scientific">Thermogemmatispora argillosa</name>
    <dbReference type="NCBI Taxonomy" id="2045280"/>
    <lineage>
        <taxon>Bacteria</taxon>
        <taxon>Bacillati</taxon>
        <taxon>Chloroflexota</taxon>
        <taxon>Ktedonobacteria</taxon>
        <taxon>Thermogemmatisporales</taxon>
        <taxon>Thermogemmatisporaceae</taxon>
        <taxon>Thermogemmatispora</taxon>
    </lineage>
</organism>
<evidence type="ECO:0000313" key="2">
    <source>
        <dbReference type="EMBL" id="BBH95735.1"/>
    </source>
</evidence>
<dbReference type="PANTHER" id="PTHR32309">
    <property type="entry name" value="TYROSINE-PROTEIN KINASE"/>
    <property type="match status" value="1"/>
</dbReference>
<name>A0A455T8Q1_9CHLR</name>
<proteinExistence type="predicted"/>
<dbReference type="GO" id="GO:0005886">
    <property type="term" value="C:plasma membrane"/>
    <property type="evidence" value="ECO:0007669"/>
    <property type="project" value="TreeGrafter"/>
</dbReference>